<dbReference type="Proteomes" id="UP000221250">
    <property type="component" value="Segment"/>
</dbReference>
<evidence type="ECO:0000313" key="1">
    <source>
        <dbReference type="EMBL" id="AQT28565.1"/>
    </source>
</evidence>
<accession>A0A1S6L305</accession>
<organism evidence="1 2">
    <name type="scientific">Erwinia phage vB_EamM_Yoloswag</name>
    <dbReference type="NCBI Taxonomy" id="1958956"/>
    <lineage>
        <taxon>Viruses</taxon>
        <taxon>Duplodnaviria</taxon>
        <taxon>Heunggongvirae</taxon>
        <taxon>Uroviricota</taxon>
        <taxon>Caudoviricetes</taxon>
        <taxon>Yoloswagvirus</taxon>
        <taxon>Yoloswagvirus yoloswag</taxon>
    </lineage>
</organism>
<keyword evidence="2" id="KW-1185">Reference proteome</keyword>
<protein>
    <submittedName>
        <fullName evidence="1">Uncharacterized protein</fullName>
    </submittedName>
</protein>
<name>A0A1S6L305_9CAUD</name>
<evidence type="ECO:0000313" key="2">
    <source>
        <dbReference type="Proteomes" id="UP000221250"/>
    </source>
</evidence>
<dbReference type="EMBL" id="KY448244">
    <property type="protein sequence ID" value="AQT28565.1"/>
    <property type="molecule type" value="Genomic_DNA"/>
</dbReference>
<reference evidence="1 2" key="1">
    <citation type="submission" date="2017-01" db="EMBL/GenBank/DDBJ databases">
        <authorList>
            <person name="Mah S.A."/>
            <person name="Swanson W.J."/>
            <person name="Moy G.W."/>
            <person name="Vacquier V.D."/>
        </authorList>
    </citation>
    <scope>NUCLEOTIDE SEQUENCE [LARGE SCALE GENOMIC DNA]</scope>
</reference>
<sequence>MQFISAGAKLLEDKINIARQRMFLFSDDIVVPDENSSMLDLINKINASRCFCATVNEDLSMNCVRAAGWKNNRLYYNYVPAVLPTDTVVDSVSGSKAVSLFDIFSRFYSVGRPNAGSKYSGTGSLLETLANETQIAPSRNVMVLPPFDGSALNYGLSTIPSSNLTMSSSRSWSTTTSLGIVTGRYTETVNTFMTYVQVTAIGESSTITKKVNTFSGSSYASDSSIVGPRLFGAFTQTQTIGRSAYSESIISNTTNNVNGPRMTAPVAADADILFGTKSNMTDTQDYSIEWGMMPISGTDESGPIYAIIVKADEDFTQEGLTTAGVKPSLSMNAFTAREVRSKFIM</sequence>
<proteinExistence type="predicted"/>
<gene>
    <name evidence="1" type="ORF">YOLOSWAG_82</name>
</gene>